<evidence type="ECO:0000256" key="5">
    <source>
        <dbReference type="ARBA" id="ARBA00022602"/>
    </source>
</evidence>
<dbReference type="EMBL" id="HBFM01009657">
    <property type="protein sequence ID" value="CAD8769756.1"/>
    <property type="molecule type" value="Transcribed_RNA"/>
</dbReference>
<gene>
    <name evidence="15" type="ORF">PPAR00522_LOCUS6155</name>
</gene>
<evidence type="ECO:0000256" key="7">
    <source>
        <dbReference type="ARBA" id="ARBA00022737"/>
    </source>
</evidence>
<dbReference type="GO" id="GO:0004662">
    <property type="term" value="F:CAAX-protein geranylgeranyltransferase activity"/>
    <property type="evidence" value="ECO:0007669"/>
    <property type="project" value="UniProtKB-EC"/>
</dbReference>
<evidence type="ECO:0000256" key="14">
    <source>
        <dbReference type="SAM" id="MobiDB-lite"/>
    </source>
</evidence>
<evidence type="ECO:0000256" key="8">
    <source>
        <dbReference type="ARBA" id="ARBA00022842"/>
    </source>
</evidence>
<evidence type="ECO:0000256" key="1">
    <source>
        <dbReference type="ARBA" id="ARBA00001946"/>
    </source>
</evidence>
<keyword evidence="6" id="KW-0808">Transferase</keyword>
<dbReference type="EC" id="2.5.1.58" evidence="4"/>
<evidence type="ECO:0000256" key="9">
    <source>
        <dbReference type="ARBA" id="ARBA00040965"/>
    </source>
</evidence>
<dbReference type="GO" id="GO:0004660">
    <property type="term" value="F:protein farnesyltransferase activity"/>
    <property type="evidence" value="ECO:0007669"/>
    <property type="project" value="UniProtKB-EC"/>
</dbReference>
<dbReference type="PANTHER" id="PTHR11129">
    <property type="entry name" value="PROTEIN FARNESYLTRANSFERASE ALPHA SUBUNIT/RAB GERANYLGERANYL TRANSFERASE ALPHA SUBUNIT"/>
    <property type="match status" value="1"/>
</dbReference>
<accession>A0A7S0YD27</accession>
<keyword evidence="5" id="KW-0637">Prenyltransferase</keyword>
<dbReference type="GO" id="GO:0005953">
    <property type="term" value="C:CAAX-protein geranylgeranyltransferase complex"/>
    <property type="evidence" value="ECO:0007669"/>
    <property type="project" value="TreeGrafter"/>
</dbReference>
<evidence type="ECO:0000256" key="3">
    <source>
        <dbReference type="ARBA" id="ARBA00012700"/>
    </source>
</evidence>
<dbReference type="GO" id="GO:0005965">
    <property type="term" value="C:protein farnesyltransferase complex"/>
    <property type="evidence" value="ECO:0007669"/>
    <property type="project" value="TreeGrafter"/>
</dbReference>
<dbReference type="EC" id="2.5.1.59" evidence="3"/>
<dbReference type="PANTHER" id="PTHR11129:SF1">
    <property type="entry name" value="PROTEIN FARNESYLTRANSFERASE_GERANYLGERANYLTRANSFERASE TYPE-1 SUBUNIT ALPHA"/>
    <property type="match status" value="1"/>
</dbReference>
<evidence type="ECO:0000256" key="4">
    <source>
        <dbReference type="ARBA" id="ARBA00012702"/>
    </source>
</evidence>
<evidence type="ECO:0000256" key="6">
    <source>
        <dbReference type="ARBA" id="ARBA00022679"/>
    </source>
</evidence>
<dbReference type="Gene3D" id="1.25.40.120">
    <property type="entry name" value="Protein prenylyltransferase"/>
    <property type="match status" value="2"/>
</dbReference>
<dbReference type="AlphaFoldDB" id="A0A7S0YD27"/>
<evidence type="ECO:0000256" key="10">
    <source>
        <dbReference type="ARBA" id="ARBA00041392"/>
    </source>
</evidence>
<feature type="region of interest" description="Disordered" evidence="14">
    <location>
        <begin position="263"/>
        <end position="289"/>
    </location>
</feature>
<protein>
    <recommendedName>
        <fullName evidence="9">Protein farnesyltransferase/geranylgeranyltransferase type-1 subunit alpha</fullName>
        <ecNumber evidence="4">2.5.1.58</ecNumber>
        <ecNumber evidence="3">2.5.1.59</ecNumber>
    </recommendedName>
    <alternativeName>
        <fullName evidence="12">CAAX farnesyltransferase subunit alpha</fullName>
    </alternativeName>
    <alternativeName>
        <fullName evidence="11">FTase-alpha</fullName>
    </alternativeName>
    <alternativeName>
        <fullName evidence="10">Ras proteins prenyltransferase subunit alpha</fullName>
    </alternativeName>
    <alternativeName>
        <fullName evidence="13">Type I protein geranyl-geranyltransferase subunit alpha</fullName>
    </alternativeName>
</protein>
<name>A0A7S0YD27_9CHLO</name>
<keyword evidence="7" id="KW-0677">Repeat</keyword>
<evidence type="ECO:0000256" key="2">
    <source>
        <dbReference type="ARBA" id="ARBA00006734"/>
    </source>
</evidence>
<dbReference type="Pfam" id="PF01239">
    <property type="entry name" value="PPTA"/>
    <property type="match status" value="3"/>
</dbReference>
<sequence>MSAVIEEITDEPSVFSDPKWADVVPEFIPNEKNLCIQYTPDHKLALSYFQALLKADERSERMRELCKMMINFNMADYTAWEYLWRSMTFLGIEKYLNEELEVTEQFLDDNAKNYQLWNFRRKLALYRIYFRDKLVSATPGQDSIKTLSDDLNEENKINETENELRRLGMLLSEEFAYAYRALISDEKHYHVWAHRQAILLAVDRAAAATTSLPAMSRAWRESIWRQELEFTGTMITRDVRNNSAWNQRNFVLLHLVKLLPGAETEKGGEKEQGGGEGGRQDFQGEKKEAVEEKETIVKEMIEEGMTEDEMTETCLKKKKMMKRNGEEKRRELKMMVLKLREELLRKEFQYSCDQVRKAPHNESSWVYLQGLFTVGPWNRSFELARHSKIHEFCSEILASHGSVPYAVEVLAQYYLAVAASKATAVRDAITDTASSIHVMRSNDTVANTSDPNSLIKSTNTNTISHQTLTLTFRPSTQAKATWLRLLEQSREAAKQVHRLLLDLCTCDPIRSALWIQRREEIERLSYKTTVLSQLVETS</sequence>
<proteinExistence type="inferred from homology"/>
<reference evidence="15" key="1">
    <citation type="submission" date="2021-01" db="EMBL/GenBank/DDBJ databases">
        <authorList>
            <person name="Corre E."/>
            <person name="Pelletier E."/>
            <person name="Niang G."/>
            <person name="Scheremetjew M."/>
            <person name="Finn R."/>
            <person name="Kale V."/>
            <person name="Holt S."/>
            <person name="Cochrane G."/>
            <person name="Meng A."/>
            <person name="Brown T."/>
            <person name="Cohen L."/>
        </authorList>
    </citation>
    <scope>NUCLEOTIDE SEQUENCE</scope>
    <source>
        <strain evidence="15">SAG 63-3</strain>
    </source>
</reference>
<evidence type="ECO:0000256" key="12">
    <source>
        <dbReference type="ARBA" id="ARBA00043086"/>
    </source>
</evidence>
<dbReference type="PROSITE" id="PS51147">
    <property type="entry name" value="PFTA"/>
    <property type="match status" value="3"/>
</dbReference>
<comment type="cofactor">
    <cofactor evidence="1">
        <name>Mg(2+)</name>
        <dbReference type="ChEBI" id="CHEBI:18420"/>
    </cofactor>
</comment>
<evidence type="ECO:0000256" key="11">
    <source>
        <dbReference type="ARBA" id="ARBA00042436"/>
    </source>
</evidence>
<comment type="similarity">
    <text evidence="2">Belongs to the protein prenyltransferase subunit alpha family.</text>
</comment>
<evidence type="ECO:0000313" key="15">
    <source>
        <dbReference type="EMBL" id="CAD8769756.1"/>
    </source>
</evidence>
<keyword evidence="8" id="KW-0460">Magnesium</keyword>
<evidence type="ECO:0000256" key="13">
    <source>
        <dbReference type="ARBA" id="ARBA00043219"/>
    </source>
</evidence>
<dbReference type="SUPFAM" id="SSF48439">
    <property type="entry name" value="Protein prenylyltransferase"/>
    <property type="match status" value="1"/>
</dbReference>
<dbReference type="InterPro" id="IPR002088">
    <property type="entry name" value="Prenyl_trans_a"/>
</dbReference>
<organism evidence="15">
    <name type="scientific">Polytomella parva</name>
    <dbReference type="NCBI Taxonomy" id="51329"/>
    <lineage>
        <taxon>Eukaryota</taxon>
        <taxon>Viridiplantae</taxon>
        <taxon>Chlorophyta</taxon>
        <taxon>core chlorophytes</taxon>
        <taxon>Chlorophyceae</taxon>
        <taxon>CS clade</taxon>
        <taxon>Chlamydomonadales</taxon>
        <taxon>Chlamydomonadaceae</taxon>
        <taxon>Polytomella</taxon>
    </lineage>
</organism>